<dbReference type="AlphaFoldDB" id="A0A0E0EHP3"/>
<evidence type="ECO:0000313" key="2">
    <source>
        <dbReference type="Proteomes" id="UP000008021"/>
    </source>
</evidence>
<accession>A0A0E0EHP3</accession>
<name>A0A0E0EHP3_9ORYZ</name>
<evidence type="ECO:0000313" key="1">
    <source>
        <dbReference type="EnsemblPlants" id="OMERI08G02420.2"/>
    </source>
</evidence>
<dbReference type="HOGENOM" id="CLU_2658700_0_0_1"/>
<protein>
    <submittedName>
        <fullName evidence="1">Uncharacterized protein</fullName>
    </submittedName>
</protein>
<dbReference type="Proteomes" id="UP000008021">
    <property type="component" value="Chromosome 8"/>
</dbReference>
<proteinExistence type="predicted"/>
<dbReference type="EnsemblPlants" id="OMERI08G02420.2">
    <property type="protein sequence ID" value="OMERI08G02420.2"/>
    <property type="gene ID" value="OMERI08G02420"/>
</dbReference>
<sequence>MNAILPDLEHAPATRRRLRSKPIFPSSVQKLVEADLVLNNTTQPTSCATIKLQFRTLSVVCHYNQAMYLTSTSPTR</sequence>
<keyword evidence="2" id="KW-1185">Reference proteome</keyword>
<reference evidence="1" key="1">
    <citation type="submission" date="2015-04" db="UniProtKB">
        <authorList>
            <consortium name="EnsemblPlants"/>
        </authorList>
    </citation>
    <scope>IDENTIFICATION</scope>
</reference>
<reference evidence="1" key="2">
    <citation type="submission" date="2018-05" db="EMBL/GenBank/DDBJ databases">
        <title>OmerRS3 (Oryza meridionalis Reference Sequence Version 3).</title>
        <authorList>
            <person name="Zhang J."/>
            <person name="Kudrna D."/>
            <person name="Lee S."/>
            <person name="Talag J."/>
            <person name="Welchert J."/>
            <person name="Wing R.A."/>
        </authorList>
    </citation>
    <scope>NUCLEOTIDE SEQUENCE [LARGE SCALE GENOMIC DNA]</scope>
    <source>
        <strain evidence="1">cv. OR44</strain>
    </source>
</reference>
<organism evidence="1">
    <name type="scientific">Oryza meridionalis</name>
    <dbReference type="NCBI Taxonomy" id="40149"/>
    <lineage>
        <taxon>Eukaryota</taxon>
        <taxon>Viridiplantae</taxon>
        <taxon>Streptophyta</taxon>
        <taxon>Embryophyta</taxon>
        <taxon>Tracheophyta</taxon>
        <taxon>Spermatophyta</taxon>
        <taxon>Magnoliopsida</taxon>
        <taxon>Liliopsida</taxon>
        <taxon>Poales</taxon>
        <taxon>Poaceae</taxon>
        <taxon>BOP clade</taxon>
        <taxon>Oryzoideae</taxon>
        <taxon>Oryzeae</taxon>
        <taxon>Oryzinae</taxon>
        <taxon>Oryza</taxon>
    </lineage>
</organism>
<dbReference type="Gramene" id="OMERI08G02420.2">
    <property type="protein sequence ID" value="OMERI08G02420.2"/>
    <property type="gene ID" value="OMERI08G02420"/>
</dbReference>